<evidence type="ECO:0000313" key="2">
    <source>
        <dbReference type="Proteomes" id="UP000027222"/>
    </source>
</evidence>
<dbReference type="Gene3D" id="3.80.10.10">
    <property type="entry name" value="Ribonuclease Inhibitor"/>
    <property type="match status" value="1"/>
</dbReference>
<evidence type="ECO:0000313" key="1">
    <source>
        <dbReference type="EMBL" id="KDR66427.1"/>
    </source>
</evidence>
<dbReference type="EMBL" id="KL142423">
    <property type="protein sequence ID" value="KDR66427.1"/>
    <property type="molecule type" value="Genomic_DNA"/>
</dbReference>
<dbReference type="Proteomes" id="UP000027222">
    <property type="component" value="Unassembled WGS sequence"/>
</dbReference>
<name>A0A067S943_GALM3</name>
<dbReference type="HOGENOM" id="CLU_763015_0_0_1"/>
<gene>
    <name evidence="1" type="ORF">GALMADRAFT_1151003</name>
</gene>
<dbReference type="InterPro" id="IPR032675">
    <property type="entry name" value="LRR_dom_sf"/>
</dbReference>
<evidence type="ECO:0008006" key="3">
    <source>
        <dbReference type="Google" id="ProtNLM"/>
    </source>
</evidence>
<protein>
    <recommendedName>
        <fullName evidence="3">F-box domain-containing protein</fullName>
    </recommendedName>
</protein>
<dbReference type="AlphaFoldDB" id="A0A067S943"/>
<proteinExistence type="predicted"/>
<dbReference type="SUPFAM" id="SSF52047">
    <property type="entry name" value="RNI-like"/>
    <property type="match status" value="1"/>
</dbReference>
<keyword evidence="2" id="KW-1185">Reference proteome</keyword>
<sequence>MFYLNIFFSPSLTTLTMSNVNARTAVTSFLNRAGMEAPRLSTLVLDSMKLGIDVAKGIASCHALEVLELERLKEISNSSVKTLASIPTLKVLKIHAVDILTTTSLQTTSSEASGTQIDRQIFLALEDFHFVGHMSVLEDLADGIAFTSSLRFLHIELVTYQLVKTTRVLGNAVTPKIKKKKYHEVEEYPTVDLLKRLTEHLATSLLSLTIRFTDEGPGVPRDALPQDALVSLAAFSKLEHLEIYGIGIDGLDDAVLGLVSHWPDLQTLHLPLTHGSSDGLSMPTLQHVAQSCPNLASLRTSIIFPDNFSSLAGIYETPFSHGLTCLSVGSHTVELHRTLDMQALVAKCLYAIFPTIRLIQAHPEHDLDFWSNVRTLVGLCQEATRIDNIRSVANPPTATGS</sequence>
<organism evidence="1 2">
    <name type="scientific">Galerina marginata (strain CBS 339.88)</name>
    <dbReference type="NCBI Taxonomy" id="685588"/>
    <lineage>
        <taxon>Eukaryota</taxon>
        <taxon>Fungi</taxon>
        <taxon>Dikarya</taxon>
        <taxon>Basidiomycota</taxon>
        <taxon>Agaricomycotina</taxon>
        <taxon>Agaricomycetes</taxon>
        <taxon>Agaricomycetidae</taxon>
        <taxon>Agaricales</taxon>
        <taxon>Agaricineae</taxon>
        <taxon>Strophariaceae</taxon>
        <taxon>Galerina</taxon>
    </lineage>
</organism>
<reference evidence="2" key="1">
    <citation type="journal article" date="2014" name="Proc. Natl. Acad. Sci. U.S.A.">
        <title>Extensive sampling of basidiomycete genomes demonstrates inadequacy of the white-rot/brown-rot paradigm for wood decay fungi.</title>
        <authorList>
            <person name="Riley R."/>
            <person name="Salamov A.A."/>
            <person name="Brown D.W."/>
            <person name="Nagy L.G."/>
            <person name="Floudas D."/>
            <person name="Held B.W."/>
            <person name="Levasseur A."/>
            <person name="Lombard V."/>
            <person name="Morin E."/>
            <person name="Otillar R."/>
            <person name="Lindquist E.A."/>
            <person name="Sun H."/>
            <person name="LaButti K.M."/>
            <person name="Schmutz J."/>
            <person name="Jabbour D."/>
            <person name="Luo H."/>
            <person name="Baker S.E."/>
            <person name="Pisabarro A.G."/>
            <person name="Walton J.D."/>
            <person name="Blanchette R.A."/>
            <person name="Henrissat B."/>
            <person name="Martin F."/>
            <person name="Cullen D."/>
            <person name="Hibbett D.S."/>
            <person name="Grigoriev I.V."/>
        </authorList>
    </citation>
    <scope>NUCLEOTIDE SEQUENCE [LARGE SCALE GENOMIC DNA]</scope>
    <source>
        <strain evidence="2">CBS 339.88</strain>
    </source>
</reference>
<accession>A0A067S943</accession>
<dbReference type="OrthoDB" id="3006497at2759"/>